<keyword evidence="2" id="KW-0732">Signal</keyword>
<dbReference type="CDD" id="cd07012">
    <property type="entry name" value="PBP2_Bug_TTT"/>
    <property type="match status" value="1"/>
</dbReference>
<proteinExistence type="inferred from homology"/>
<feature type="chain" id="PRO_5018239729" evidence="2">
    <location>
        <begin position="22"/>
        <end position="325"/>
    </location>
</feature>
<dbReference type="Proteomes" id="UP000277294">
    <property type="component" value="Unassembled WGS sequence"/>
</dbReference>
<dbReference type="SUPFAM" id="SSF53850">
    <property type="entry name" value="Periplasmic binding protein-like II"/>
    <property type="match status" value="1"/>
</dbReference>
<reference evidence="3 4" key="1">
    <citation type="submission" date="2018-10" db="EMBL/GenBank/DDBJ databases">
        <authorList>
            <person name="Criscuolo A."/>
        </authorList>
    </citation>
    <scope>NUCLEOTIDE SEQUENCE [LARGE SCALE GENOMIC DNA]</scope>
    <source>
        <strain evidence="3">DnA1</strain>
    </source>
</reference>
<dbReference type="PANTHER" id="PTHR42928">
    <property type="entry name" value="TRICARBOXYLATE-BINDING PROTEIN"/>
    <property type="match status" value="1"/>
</dbReference>
<dbReference type="PANTHER" id="PTHR42928:SF5">
    <property type="entry name" value="BLR1237 PROTEIN"/>
    <property type="match status" value="1"/>
</dbReference>
<gene>
    <name evidence="3" type="ORF">PIGHUM_01580</name>
</gene>
<accession>A0A3P4AZM8</accession>
<keyword evidence="3" id="KW-0675">Receptor</keyword>
<dbReference type="InterPro" id="IPR042100">
    <property type="entry name" value="Bug_dom1"/>
</dbReference>
<evidence type="ECO:0000256" key="2">
    <source>
        <dbReference type="SAM" id="SignalP"/>
    </source>
</evidence>
<name>A0A3P4AZM8_9BURK</name>
<dbReference type="Gene3D" id="3.40.190.10">
    <property type="entry name" value="Periplasmic binding protein-like II"/>
    <property type="match status" value="1"/>
</dbReference>
<dbReference type="PIRSF" id="PIRSF017082">
    <property type="entry name" value="YflP"/>
    <property type="match status" value="1"/>
</dbReference>
<evidence type="ECO:0000256" key="1">
    <source>
        <dbReference type="ARBA" id="ARBA00006987"/>
    </source>
</evidence>
<sequence length="325" mass="34125">MTMSFKSLVAGALAASAVAFGASAAASTWPSRPITVVVPYAPGGNTDLMARMIAEQLSKSFKTPVVVDNKAGAAGLIAAEYVARSAPDGYTLFFGTLTQISTAPFTNKIRYDPIKDFVPIANVGGNPFVITANANLPVRNIAELVAYAKKNPGKLNVGNAGLGGLTHLSSIVFARQAGIDITEVSYRGAAPALLDVIAGQIDMYSGNLSEVVPYMNDNRVRLLSVSGSSRIKQLPNVPTLAESLPGIPAVETWNGLLGPAGMPAEAVDKIADAVLAAQADPAFRKRLEDAGITPLPEARQDFVKRIQQDIAVWKPIIEMAGIKPE</sequence>
<feature type="signal peptide" evidence="2">
    <location>
        <begin position="1"/>
        <end position="21"/>
    </location>
</feature>
<protein>
    <submittedName>
        <fullName evidence="3">Tripartite tricarboxylate transporter family receptor</fullName>
    </submittedName>
</protein>
<organism evidence="3 4">
    <name type="scientific">Pigmentiphaga humi</name>
    <dbReference type="NCBI Taxonomy" id="2478468"/>
    <lineage>
        <taxon>Bacteria</taxon>
        <taxon>Pseudomonadati</taxon>
        <taxon>Pseudomonadota</taxon>
        <taxon>Betaproteobacteria</taxon>
        <taxon>Burkholderiales</taxon>
        <taxon>Alcaligenaceae</taxon>
        <taxon>Pigmentiphaga</taxon>
    </lineage>
</organism>
<evidence type="ECO:0000313" key="3">
    <source>
        <dbReference type="EMBL" id="VCU69517.1"/>
    </source>
</evidence>
<keyword evidence="4" id="KW-1185">Reference proteome</keyword>
<dbReference type="RefSeq" id="WP_124078947.1">
    <property type="nucleotide sequence ID" value="NZ_UWPJ01000014.1"/>
</dbReference>
<comment type="similarity">
    <text evidence="1">Belongs to the UPF0065 (bug) family.</text>
</comment>
<dbReference type="Gene3D" id="3.40.190.150">
    <property type="entry name" value="Bordetella uptake gene, domain 1"/>
    <property type="match status" value="1"/>
</dbReference>
<dbReference type="Pfam" id="PF03401">
    <property type="entry name" value="TctC"/>
    <property type="match status" value="1"/>
</dbReference>
<dbReference type="EMBL" id="UWPJ01000014">
    <property type="protein sequence ID" value="VCU69517.1"/>
    <property type="molecule type" value="Genomic_DNA"/>
</dbReference>
<evidence type="ECO:0000313" key="4">
    <source>
        <dbReference type="Proteomes" id="UP000277294"/>
    </source>
</evidence>
<dbReference type="OrthoDB" id="8964987at2"/>
<dbReference type="InterPro" id="IPR005064">
    <property type="entry name" value="BUG"/>
</dbReference>
<dbReference type="AlphaFoldDB" id="A0A3P4AZM8"/>